<evidence type="ECO:0000256" key="12">
    <source>
        <dbReference type="ARBA" id="ARBA00023170"/>
    </source>
</evidence>
<dbReference type="Gene3D" id="1.20.1070.10">
    <property type="entry name" value="Rhodopsin 7-helix transmembrane proteins"/>
    <property type="match status" value="1"/>
</dbReference>
<keyword evidence="10 19" id="KW-0472">Membrane</keyword>
<dbReference type="PANTHER" id="PTHR11309:SF35">
    <property type="entry name" value="PROTEIN SMOOTHENED"/>
    <property type="match status" value="1"/>
</dbReference>
<dbReference type="InterPro" id="IPR036790">
    <property type="entry name" value="Frizzled_dom_sf"/>
</dbReference>
<feature type="domain" description="FZ" evidence="20">
    <location>
        <begin position="126"/>
        <end position="258"/>
    </location>
</feature>
<evidence type="ECO:0000313" key="22">
    <source>
        <dbReference type="EMBL" id="EFN87526.1"/>
    </source>
</evidence>
<proteinExistence type="inferred from homology"/>
<dbReference type="Pfam" id="PF01534">
    <property type="entry name" value="Frizzled"/>
    <property type="match status" value="1"/>
</dbReference>
<dbReference type="InterPro" id="IPR017981">
    <property type="entry name" value="GPCR_2-like_7TM"/>
</dbReference>
<dbReference type="GO" id="GO:0030425">
    <property type="term" value="C:dendrite"/>
    <property type="evidence" value="ECO:0007669"/>
    <property type="project" value="TreeGrafter"/>
</dbReference>
<comment type="caution">
    <text evidence="17">Lacks conserved residue(s) required for the propagation of feature annotation.</text>
</comment>
<protein>
    <recommendedName>
        <fullName evidence="16">Protein smoothened</fullName>
    </recommendedName>
</protein>
<accession>E2B9T9</accession>
<dbReference type="STRING" id="610380.E2B9T9"/>
<feature type="transmembrane region" description="Helical" evidence="19">
    <location>
        <begin position="509"/>
        <end position="535"/>
    </location>
</feature>
<evidence type="ECO:0000256" key="19">
    <source>
        <dbReference type="SAM" id="Phobius"/>
    </source>
</evidence>
<dbReference type="GO" id="GO:0009888">
    <property type="term" value="P:tissue development"/>
    <property type="evidence" value="ECO:0007669"/>
    <property type="project" value="UniProtKB-ARBA"/>
</dbReference>
<feature type="compositionally biased region" description="Basic and acidic residues" evidence="18">
    <location>
        <begin position="749"/>
        <end position="772"/>
    </location>
</feature>
<dbReference type="InterPro" id="IPR015526">
    <property type="entry name" value="Frizzled/SFRP"/>
</dbReference>
<evidence type="ECO:0000256" key="14">
    <source>
        <dbReference type="ARBA" id="ARBA00023224"/>
    </source>
</evidence>
<dbReference type="SMART" id="SM00063">
    <property type="entry name" value="FRI"/>
    <property type="match status" value="1"/>
</dbReference>
<dbReference type="SUPFAM" id="SSF63501">
    <property type="entry name" value="Frizzled cysteine-rich domain"/>
    <property type="match status" value="1"/>
</dbReference>
<keyword evidence="7" id="KW-0732">Signal</keyword>
<feature type="compositionally biased region" description="Basic residues" evidence="18">
    <location>
        <begin position="733"/>
        <end position="748"/>
    </location>
</feature>
<dbReference type="PROSITE" id="PS50261">
    <property type="entry name" value="G_PROTEIN_RECEP_F2_4"/>
    <property type="match status" value="1"/>
</dbReference>
<feature type="domain" description="G-protein coupled receptors family 2 profile 2" evidence="21">
    <location>
        <begin position="293"/>
        <end position="553"/>
    </location>
</feature>
<evidence type="ECO:0000256" key="1">
    <source>
        <dbReference type="ARBA" id="ARBA00004138"/>
    </source>
</evidence>
<feature type="compositionally biased region" description="Polar residues" evidence="18">
    <location>
        <begin position="773"/>
        <end position="782"/>
    </location>
</feature>
<feature type="compositionally biased region" description="Basic and acidic residues" evidence="18">
    <location>
        <begin position="904"/>
        <end position="920"/>
    </location>
</feature>
<evidence type="ECO:0000256" key="13">
    <source>
        <dbReference type="ARBA" id="ARBA00023180"/>
    </source>
</evidence>
<sequence length="1032" mass="116817">MREASFGQDADLVSWLAEIACDSKDDINSWTHESTRLIVYITLHVVSLFWSSYHHNVRNMIPLLVLCCLLPHRTSSELEPRFTTNNEAENNTGKDMDLGSRHRIKDSSYLLDRYPIDMSSDDMNCRRPAKCISLHKTTCMGMKLPYTHTTLDLIPEHVTQNIVEERLYLLQALRHVPKCWAVVQPFLCSIFMPKCVNNTVELPSHEMCKLVLGPCRLLLNHTIWPSFAKCDDTELFRRSCKNDIRELKFNISGKCLKPLVPTDNALSIFDGVEGCGTQCYDPLFTPDEHKQIHSFIAWAAGICCAFNLFTIITFLIDWRSANKYPALVIFYINCCFMVSCIGWLAQFTFGRDVIVCRKDGTLRMSEPSGETLYCIITFILVYYSLIAAVVWFVILTYAWHMSFQALGKIKDRIDKKGAYFHLIAWCLPTVLTVTIMTLGEIDGNSVTGICFVGYANHIARASFVLGPVLIGLLIGGYFLSRGLFTLISLKISSREVMSERASAKIRETIIRMGLFFIFTLAAVGVTFYCHIYEFLHSWQWRQSFRNYMICAITTKYLDESECKMSIRPSAGKMQLHLLAPFFAGILMSSWVWTSSTVDTWSRFLKRTFNCETEEPIRLKKHKVIAQVFAKRKTFNNAGRLSISFHNTHEDPVGLNFELNSVASQDFSSTWAAALPKLVTRRGALVGSTTGSVSSNRRNSVDSEISYSFKCVSMESRRDSLDSQISVQIAQVKTTRKVAGRPNGRRGKNRRDFGKSGKSRSDKKVDPHSRRDSTTSQDSQLVTTGAGHVPIQMPNMGRRLGNAGLDDRALIVEDYRGSKIIDTKNAGMLLPFLFPRSCSDENLSSDEKRLDDPVVVDIEAENAEKDEQDSDGEDSQPDEEVKMLSPEDTHERGKAKSSNKNCKTYSHESDRRNRESHRNKYVLKDETILKHLLQESSDIKIKNDSEKKETYRKVAAGDLASSLTSCCPELTRLMQDGQTGNAREMATQTSLPLDILEMEELKQSIDEIINSRHCSSKGTQISPQLKKSKNIVT</sequence>
<evidence type="ECO:0000256" key="18">
    <source>
        <dbReference type="SAM" id="MobiDB-lite"/>
    </source>
</evidence>
<dbReference type="GO" id="GO:0007389">
    <property type="term" value="P:pattern specification process"/>
    <property type="evidence" value="ECO:0007669"/>
    <property type="project" value="TreeGrafter"/>
</dbReference>
<dbReference type="InParanoid" id="E2B9T9"/>
<evidence type="ECO:0000256" key="15">
    <source>
        <dbReference type="ARBA" id="ARBA00023273"/>
    </source>
</evidence>
<dbReference type="SMART" id="SM01330">
    <property type="entry name" value="Frizzled"/>
    <property type="match status" value="1"/>
</dbReference>
<dbReference type="InterPro" id="IPR000539">
    <property type="entry name" value="Frizzled/Smoothened_7TM"/>
</dbReference>
<keyword evidence="14" id="KW-0807">Transducer</keyword>
<dbReference type="AlphaFoldDB" id="E2B9T9"/>
<evidence type="ECO:0000256" key="9">
    <source>
        <dbReference type="ARBA" id="ARBA00023040"/>
    </source>
</evidence>
<dbReference type="PROSITE" id="PS50038">
    <property type="entry name" value="FZ"/>
    <property type="match status" value="1"/>
</dbReference>
<dbReference type="Gene3D" id="1.10.2000.10">
    <property type="entry name" value="Frizzled cysteine-rich domain"/>
    <property type="match status" value="1"/>
</dbReference>
<dbReference type="GO" id="GO:0005929">
    <property type="term" value="C:cilium"/>
    <property type="evidence" value="ECO:0007669"/>
    <property type="project" value="UniProtKB-SubCell"/>
</dbReference>
<evidence type="ECO:0000256" key="7">
    <source>
        <dbReference type="ARBA" id="ARBA00022729"/>
    </source>
</evidence>
<feature type="compositionally biased region" description="Polar residues" evidence="18">
    <location>
        <begin position="82"/>
        <end position="91"/>
    </location>
</feature>
<comment type="subcellular location">
    <subcellularLocation>
        <location evidence="2">Cell membrane</location>
        <topology evidence="2">Multi-pass membrane protein</topology>
    </subcellularLocation>
    <subcellularLocation>
        <location evidence="1">Cell projection</location>
        <location evidence="1">Cilium</location>
    </subcellularLocation>
</comment>
<feature type="transmembrane region" description="Helical" evidence="19">
    <location>
        <begin position="295"/>
        <end position="316"/>
    </location>
</feature>
<feature type="transmembrane region" description="Helical" evidence="19">
    <location>
        <begin position="328"/>
        <end position="350"/>
    </location>
</feature>
<dbReference type="GO" id="GO:0005113">
    <property type="term" value="F:patched binding"/>
    <property type="evidence" value="ECO:0007669"/>
    <property type="project" value="TreeGrafter"/>
</dbReference>
<organism evidence="23">
    <name type="scientific">Harpegnathos saltator</name>
    <name type="common">Jerdon's jumping ant</name>
    <dbReference type="NCBI Taxonomy" id="610380"/>
    <lineage>
        <taxon>Eukaryota</taxon>
        <taxon>Metazoa</taxon>
        <taxon>Ecdysozoa</taxon>
        <taxon>Arthropoda</taxon>
        <taxon>Hexapoda</taxon>
        <taxon>Insecta</taxon>
        <taxon>Pterygota</taxon>
        <taxon>Neoptera</taxon>
        <taxon>Endopterygota</taxon>
        <taxon>Hymenoptera</taxon>
        <taxon>Apocrita</taxon>
        <taxon>Aculeata</taxon>
        <taxon>Formicoidea</taxon>
        <taxon>Formicidae</taxon>
        <taxon>Ponerinae</taxon>
        <taxon>Ponerini</taxon>
        <taxon>Harpegnathos</taxon>
    </lineage>
</organism>
<keyword evidence="23" id="KW-1185">Reference proteome</keyword>
<evidence type="ECO:0000256" key="10">
    <source>
        <dbReference type="ARBA" id="ARBA00023136"/>
    </source>
</evidence>
<evidence type="ECO:0000256" key="5">
    <source>
        <dbReference type="ARBA" id="ARBA00022475"/>
    </source>
</evidence>
<feature type="region of interest" description="Disordered" evidence="18">
    <location>
        <begin position="731"/>
        <end position="799"/>
    </location>
</feature>
<evidence type="ECO:0000256" key="3">
    <source>
        <dbReference type="ARBA" id="ARBA00008077"/>
    </source>
</evidence>
<dbReference type="EMBL" id="GL446605">
    <property type="protein sequence ID" value="EFN87526.1"/>
    <property type="molecule type" value="Genomic_DNA"/>
</dbReference>
<evidence type="ECO:0000313" key="23">
    <source>
        <dbReference type="Proteomes" id="UP000008237"/>
    </source>
</evidence>
<dbReference type="OrthoDB" id="10064659at2759"/>
<evidence type="ECO:0000256" key="16">
    <source>
        <dbReference type="ARBA" id="ARBA00035037"/>
    </source>
</evidence>
<keyword evidence="4" id="KW-0217">Developmental protein</keyword>
<dbReference type="FunCoup" id="E2B9T9">
    <property type="interactions" value="425"/>
</dbReference>
<evidence type="ECO:0000259" key="20">
    <source>
        <dbReference type="PROSITE" id="PS50038"/>
    </source>
</evidence>
<keyword evidence="13" id="KW-0325">Glycoprotein</keyword>
<dbReference type="GO" id="GO:0007417">
    <property type="term" value="P:central nervous system development"/>
    <property type="evidence" value="ECO:0007669"/>
    <property type="project" value="TreeGrafter"/>
</dbReference>
<keyword evidence="12" id="KW-0675">Receptor</keyword>
<keyword evidence="15" id="KW-0966">Cell projection</keyword>
<dbReference type="InterPro" id="IPR020067">
    <property type="entry name" value="Frizzled_dom"/>
</dbReference>
<feature type="transmembrane region" description="Helical" evidence="19">
    <location>
        <begin position="371"/>
        <end position="399"/>
    </location>
</feature>
<keyword evidence="9" id="KW-0297">G-protein coupled receptor</keyword>
<dbReference type="PANTHER" id="PTHR11309">
    <property type="entry name" value="FRIZZLED"/>
    <property type="match status" value="1"/>
</dbReference>
<keyword evidence="6 19" id="KW-0812">Transmembrane</keyword>
<keyword evidence="8 19" id="KW-1133">Transmembrane helix</keyword>
<evidence type="ECO:0000256" key="2">
    <source>
        <dbReference type="ARBA" id="ARBA00004651"/>
    </source>
</evidence>
<evidence type="ECO:0000259" key="21">
    <source>
        <dbReference type="PROSITE" id="PS50261"/>
    </source>
</evidence>
<evidence type="ECO:0000256" key="8">
    <source>
        <dbReference type="ARBA" id="ARBA00022989"/>
    </source>
</evidence>
<dbReference type="InterPro" id="IPR041771">
    <property type="entry name" value="SMO_CRD"/>
</dbReference>
<evidence type="ECO:0000256" key="4">
    <source>
        <dbReference type="ARBA" id="ARBA00022473"/>
    </source>
</evidence>
<feature type="compositionally biased region" description="Basic and acidic residues" evidence="18">
    <location>
        <begin position="878"/>
        <end position="893"/>
    </location>
</feature>
<name>E2B9T9_HARSA</name>
<gene>
    <name evidence="22" type="ORF">EAI_16975</name>
</gene>
<feature type="transmembrane region" description="Helical" evidence="19">
    <location>
        <begin position="462"/>
        <end position="489"/>
    </location>
</feature>
<feature type="region of interest" description="Disordered" evidence="18">
    <location>
        <begin position="80"/>
        <end position="100"/>
    </location>
</feature>
<comment type="similarity">
    <text evidence="3">Belongs to the G-protein coupled receptor Fz/Smo family.</text>
</comment>
<evidence type="ECO:0000256" key="17">
    <source>
        <dbReference type="PROSITE-ProRule" id="PRU00090"/>
    </source>
</evidence>
<keyword evidence="5" id="KW-1003">Cell membrane</keyword>
<evidence type="ECO:0000256" key="6">
    <source>
        <dbReference type="ARBA" id="ARBA00022692"/>
    </source>
</evidence>
<dbReference type="PRINTS" id="PR00489">
    <property type="entry name" value="FRIZZLED"/>
</dbReference>
<feature type="region of interest" description="Disordered" evidence="18">
    <location>
        <begin position="860"/>
        <end position="920"/>
    </location>
</feature>
<dbReference type="InterPro" id="IPR035683">
    <property type="entry name" value="SMO_7TM"/>
</dbReference>
<dbReference type="CDD" id="cd07451">
    <property type="entry name" value="CRD_SMO"/>
    <property type="match status" value="1"/>
</dbReference>
<keyword evidence="11" id="KW-1015">Disulfide bond</keyword>
<dbReference type="Pfam" id="PF01392">
    <property type="entry name" value="Fz"/>
    <property type="match status" value="1"/>
</dbReference>
<dbReference type="GO" id="GO:0004930">
    <property type="term" value="F:G protein-coupled receptor activity"/>
    <property type="evidence" value="ECO:0007669"/>
    <property type="project" value="UniProtKB-KW"/>
</dbReference>
<evidence type="ECO:0000256" key="11">
    <source>
        <dbReference type="ARBA" id="ARBA00023157"/>
    </source>
</evidence>
<dbReference type="GO" id="GO:0005886">
    <property type="term" value="C:plasma membrane"/>
    <property type="evidence" value="ECO:0007669"/>
    <property type="project" value="UniProtKB-SubCell"/>
</dbReference>
<dbReference type="Proteomes" id="UP000008237">
    <property type="component" value="Unassembled WGS sequence"/>
</dbReference>
<dbReference type="GO" id="GO:0071679">
    <property type="term" value="P:commissural neuron axon guidance"/>
    <property type="evidence" value="ECO:0007669"/>
    <property type="project" value="TreeGrafter"/>
</dbReference>
<feature type="compositionally biased region" description="Acidic residues" evidence="18">
    <location>
        <begin position="860"/>
        <end position="877"/>
    </location>
</feature>
<dbReference type="CDD" id="cd15030">
    <property type="entry name" value="7tmF_SMO_homolog"/>
    <property type="match status" value="1"/>
</dbReference>
<feature type="transmembrane region" description="Helical" evidence="19">
    <location>
        <begin position="419"/>
        <end position="441"/>
    </location>
</feature>
<reference evidence="22 23" key="1">
    <citation type="journal article" date="2010" name="Science">
        <title>Genomic comparison of the ants Camponotus floridanus and Harpegnathos saltator.</title>
        <authorList>
            <person name="Bonasio R."/>
            <person name="Zhang G."/>
            <person name="Ye C."/>
            <person name="Mutti N.S."/>
            <person name="Fang X."/>
            <person name="Qin N."/>
            <person name="Donahue G."/>
            <person name="Yang P."/>
            <person name="Li Q."/>
            <person name="Li C."/>
            <person name="Zhang P."/>
            <person name="Huang Z."/>
            <person name="Berger S.L."/>
            <person name="Reinberg D."/>
            <person name="Wang J."/>
            <person name="Liebig J."/>
        </authorList>
    </citation>
    <scope>NUCLEOTIDE SEQUENCE [LARGE SCALE GENOMIC DNA]</scope>
    <source>
        <strain evidence="22 23">R22 G/1</strain>
    </source>
</reference>
<dbReference type="GO" id="GO:0007224">
    <property type="term" value="P:smoothened signaling pathway"/>
    <property type="evidence" value="ECO:0007669"/>
    <property type="project" value="TreeGrafter"/>
</dbReference>